<dbReference type="Pfam" id="PF13361">
    <property type="entry name" value="UvrD_C"/>
    <property type="match status" value="1"/>
</dbReference>
<dbReference type="EC" id="5.6.2.4" evidence="7"/>
<keyword evidence="3 9" id="KW-0347">Helicase</keyword>
<evidence type="ECO:0000256" key="5">
    <source>
        <dbReference type="ARBA" id="ARBA00023235"/>
    </source>
</evidence>
<keyword evidence="12" id="KW-1185">Reference proteome</keyword>
<dbReference type="EMBL" id="JAUSTY010000003">
    <property type="protein sequence ID" value="MDQ0165107.1"/>
    <property type="molecule type" value="Genomic_DNA"/>
</dbReference>
<comment type="caution">
    <text evidence="11">The sequence shown here is derived from an EMBL/GenBank/DDBJ whole genome shotgun (WGS) entry which is preliminary data.</text>
</comment>
<comment type="catalytic activity">
    <reaction evidence="8">
        <text>ATP + H2O = ADP + phosphate + H(+)</text>
        <dbReference type="Rhea" id="RHEA:13065"/>
        <dbReference type="ChEBI" id="CHEBI:15377"/>
        <dbReference type="ChEBI" id="CHEBI:15378"/>
        <dbReference type="ChEBI" id="CHEBI:30616"/>
        <dbReference type="ChEBI" id="CHEBI:43474"/>
        <dbReference type="ChEBI" id="CHEBI:456216"/>
        <dbReference type="EC" id="5.6.2.4"/>
    </reaction>
</comment>
<name>A0ABT9VWC0_9BACI</name>
<dbReference type="InterPro" id="IPR027417">
    <property type="entry name" value="P-loop_NTPase"/>
</dbReference>
<evidence type="ECO:0000256" key="2">
    <source>
        <dbReference type="ARBA" id="ARBA00022801"/>
    </source>
</evidence>
<dbReference type="InterPro" id="IPR000212">
    <property type="entry name" value="DNA_helicase_UvrD/REP"/>
</dbReference>
<dbReference type="SUPFAM" id="SSF52540">
    <property type="entry name" value="P-loop containing nucleoside triphosphate hydrolases"/>
    <property type="match status" value="1"/>
</dbReference>
<dbReference type="InterPro" id="IPR014016">
    <property type="entry name" value="UvrD-like_ATP-bd"/>
</dbReference>
<dbReference type="PANTHER" id="PTHR11070:SF17">
    <property type="entry name" value="DNA HELICASE IV"/>
    <property type="match status" value="1"/>
</dbReference>
<evidence type="ECO:0000259" key="10">
    <source>
        <dbReference type="PROSITE" id="PS51198"/>
    </source>
</evidence>
<dbReference type="Pfam" id="PF13538">
    <property type="entry name" value="UvrD_C_2"/>
    <property type="match status" value="1"/>
</dbReference>
<dbReference type="InterPro" id="IPR027785">
    <property type="entry name" value="UvrD-like_helicase_C"/>
</dbReference>
<keyword evidence="1 9" id="KW-0547">Nucleotide-binding</keyword>
<dbReference type="PROSITE" id="PS51198">
    <property type="entry name" value="UVRD_HELICASE_ATP_BIND"/>
    <property type="match status" value="1"/>
</dbReference>
<dbReference type="GO" id="GO:0016787">
    <property type="term" value="F:hydrolase activity"/>
    <property type="evidence" value="ECO:0007669"/>
    <property type="project" value="UniProtKB-KW"/>
</dbReference>
<feature type="binding site" evidence="9">
    <location>
        <begin position="207"/>
        <end position="214"/>
    </location>
    <ligand>
        <name>ATP</name>
        <dbReference type="ChEBI" id="CHEBI:30616"/>
    </ligand>
</feature>
<protein>
    <recommendedName>
        <fullName evidence="7">DNA 3'-5' helicase</fullName>
        <ecNumber evidence="7">5.6.2.4</ecNumber>
    </recommendedName>
</protein>
<dbReference type="RefSeq" id="WP_307391724.1">
    <property type="nucleotide sequence ID" value="NZ_BAAADK010000010.1"/>
</dbReference>
<comment type="catalytic activity">
    <reaction evidence="6">
        <text>Couples ATP hydrolysis with the unwinding of duplex DNA by translocating in the 3'-5' direction.</text>
        <dbReference type="EC" id="5.6.2.4"/>
    </reaction>
</comment>
<dbReference type="Pfam" id="PF00580">
    <property type="entry name" value="UvrD-helicase"/>
    <property type="match status" value="1"/>
</dbReference>
<evidence type="ECO:0000256" key="6">
    <source>
        <dbReference type="ARBA" id="ARBA00034617"/>
    </source>
</evidence>
<evidence type="ECO:0000256" key="1">
    <source>
        <dbReference type="ARBA" id="ARBA00022741"/>
    </source>
</evidence>
<sequence>MDSDSITSTHQQEEQQLKLTLSLITKFLQERSSKERYVGDDFTEQVLDDMNEKAKESLQRSLKEPYFGRLDFQELETERVAPYYIGKVGVMNDDNKQPLVIDWRAPLSSMFYGFSGEEEIAFYEAPEGLVEGTLFLKRNIVIREQQLLRVVDSFVKGEHNLEGTDEFLLYKLGERKDNRLRDIVSTIQMEQNQIIRAPKDSALVIQGVAGSGKTTVALHRLAYLLYEYREKVRPERMMIFAPSTMFLDYISDVLPELGVGDIQQSTFPTWVLERLEDEVKLRPLSERYHRRFERQEASNGGALEKPGRYKGSKAFKYLITSYIATLEKLLLPDKEFVAWEGKVINVSTLRNWYSQEYRSYPLAQRKERIIARMKRWIEGELKQIEGIQAVKDYKKTASQRLRTWAKSWNSLSPFDIYQDLFQSTKRTAPELMEIIESIPAHVKEESLATFKTQLIDYEDLAPLLFIQFKLNGFNKEDRFDHVVIDEAQDFSPFQVDLLKELVRGGSFTILGDLAQGIHADQGTLSWKEFQSLFPQTQTSYFELKQSYRSTLEIIEFANHMIDQAQLGVSKAVPVFRSGEPVKVVGLKDKEQLEFLIAWVALMQDKQYQSMAIVTRTEKGARELQQKLFGLNVGTNLIDAQSEAYSGGVSIVPIYLTKGLEFDAVILLNVDAASYPANDLEAKLLYVGCTRALHQLWLTHRETPSSILGSVPHDRYESVDTQRILRGE</sequence>
<keyword evidence="2 9" id="KW-0378">Hydrolase</keyword>
<keyword evidence="4 9" id="KW-0067">ATP-binding</keyword>
<dbReference type="Proteomes" id="UP001235840">
    <property type="component" value="Unassembled WGS sequence"/>
</dbReference>
<feature type="domain" description="UvrD-like helicase ATP-binding" evidence="10">
    <location>
        <begin position="186"/>
        <end position="550"/>
    </location>
</feature>
<dbReference type="PANTHER" id="PTHR11070">
    <property type="entry name" value="UVRD / RECB / PCRA DNA HELICASE FAMILY MEMBER"/>
    <property type="match status" value="1"/>
</dbReference>
<dbReference type="Gene3D" id="3.40.50.300">
    <property type="entry name" value="P-loop containing nucleotide triphosphate hydrolases"/>
    <property type="match status" value="2"/>
</dbReference>
<gene>
    <name evidence="11" type="ORF">J2S11_001007</name>
</gene>
<keyword evidence="5" id="KW-0413">Isomerase</keyword>
<evidence type="ECO:0000256" key="4">
    <source>
        <dbReference type="ARBA" id="ARBA00022840"/>
    </source>
</evidence>
<evidence type="ECO:0000313" key="11">
    <source>
        <dbReference type="EMBL" id="MDQ0165107.1"/>
    </source>
</evidence>
<proteinExistence type="predicted"/>
<evidence type="ECO:0000256" key="8">
    <source>
        <dbReference type="ARBA" id="ARBA00048988"/>
    </source>
</evidence>
<evidence type="ECO:0000256" key="3">
    <source>
        <dbReference type="ARBA" id="ARBA00022806"/>
    </source>
</evidence>
<reference evidence="11 12" key="1">
    <citation type="submission" date="2023-07" db="EMBL/GenBank/DDBJ databases">
        <title>Genomic Encyclopedia of Type Strains, Phase IV (KMG-IV): sequencing the most valuable type-strain genomes for metagenomic binning, comparative biology and taxonomic classification.</title>
        <authorList>
            <person name="Goeker M."/>
        </authorList>
    </citation>
    <scope>NUCLEOTIDE SEQUENCE [LARGE SCALE GENOMIC DNA]</scope>
    <source>
        <strain evidence="11 12">DSM 12751</strain>
    </source>
</reference>
<evidence type="ECO:0000256" key="7">
    <source>
        <dbReference type="ARBA" id="ARBA00034808"/>
    </source>
</evidence>
<dbReference type="GO" id="GO:0003678">
    <property type="term" value="F:DNA helicase activity"/>
    <property type="evidence" value="ECO:0007669"/>
    <property type="project" value="UniProtKB-EC"/>
</dbReference>
<evidence type="ECO:0000256" key="9">
    <source>
        <dbReference type="PROSITE-ProRule" id="PRU00560"/>
    </source>
</evidence>
<evidence type="ECO:0000313" key="12">
    <source>
        <dbReference type="Proteomes" id="UP001235840"/>
    </source>
</evidence>
<dbReference type="InterPro" id="IPR014017">
    <property type="entry name" value="DNA_helicase_UvrD-like_C"/>
</dbReference>
<accession>A0ABT9VWC0</accession>
<organism evidence="11 12">
    <name type="scientific">Caldalkalibacillus horti</name>
    <dbReference type="NCBI Taxonomy" id="77523"/>
    <lineage>
        <taxon>Bacteria</taxon>
        <taxon>Bacillati</taxon>
        <taxon>Bacillota</taxon>
        <taxon>Bacilli</taxon>
        <taxon>Bacillales</taxon>
        <taxon>Bacillaceae</taxon>
        <taxon>Caldalkalibacillus</taxon>
    </lineage>
</organism>